<feature type="binding site" evidence="9">
    <location>
        <begin position="189"/>
        <end position="190"/>
    </location>
    <ligand>
        <name>2-[(2R,5Z)-2-carboxy-4-methylthiazol-5(2H)-ylidene]ethyl phosphate</name>
        <dbReference type="ChEBI" id="CHEBI:62899"/>
    </ligand>
</feature>
<evidence type="ECO:0000256" key="8">
    <source>
        <dbReference type="ARBA" id="ARBA00047883"/>
    </source>
</evidence>
<comment type="pathway">
    <text evidence="1 9 11">Cofactor biosynthesis; thiamine diphosphate biosynthesis; thiamine phosphate from 4-amino-2-methyl-5-diphosphomethylpyrimidine and 4-methyl-5-(2-phosphoethyl)-thiazole: step 1/1.</text>
</comment>
<sequence length="210" mass="23050">MPIHPDFPYPLYLVISEFDCKHLPWLQVAEAAIQGGVDIIQLREKNISRKEYLQKAIDLKNITDRYAVPLIINDAADIAAEIGSWGIHVGLSDTQPLDIISTYGDRLKIGWSLEFAEQLKDKEMHAVHHLGVSPIFKTPTKTNTVTTWGIDGLEELSKTVSKPMIAIGGMNISNAGKAFESGANSIAVVSAICASTDPRKAAEELKEKIK</sequence>
<evidence type="ECO:0000256" key="5">
    <source>
        <dbReference type="ARBA" id="ARBA00022977"/>
    </source>
</evidence>
<comment type="caution">
    <text evidence="13">The sequence shown here is derived from an EMBL/GenBank/DDBJ whole genome shotgun (WGS) entry which is preliminary data.</text>
</comment>
<gene>
    <name evidence="9 13" type="primary">thiE</name>
    <name evidence="13" type="ORF">ACFQ2C_07245</name>
</gene>
<evidence type="ECO:0000256" key="7">
    <source>
        <dbReference type="ARBA" id="ARBA00047851"/>
    </source>
</evidence>
<feature type="binding site" evidence="9">
    <location>
        <position position="112"/>
    </location>
    <ligand>
        <name>4-amino-2-methyl-5-(diphosphooxymethyl)pyrimidine</name>
        <dbReference type="ChEBI" id="CHEBI:57841"/>
    </ligand>
</feature>
<dbReference type="PANTHER" id="PTHR20857">
    <property type="entry name" value="THIAMINE-PHOSPHATE PYROPHOSPHORYLASE"/>
    <property type="match status" value="1"/>
</dbReference>
<organism evidence="13 14">
    <name type="scientific">Sphingobacterium daejeonense</name>
    <dbReference type="NCBI Taxonomy" id="371142"/>
    <lineage>
        <taxon>Bacteria</taxon>
        <taxon>Pseudomonadati</taxon>
        <taxon>Bacteroidota</taxon>
        <taxon>Sphingobacteriia</taxon>
        <taxon>Sphingobacteriales</taxon>
        <taxon>Sphingobacteriaceae</taxon>
        <taxon>Sphingobacterium</taxon>
    </lineage>
</organism>
<name>A0ABW3RJX0_9SPHI</name>
<keyword evidence="4 9" id="KW-0460">Magnesium</keyword>
<comment type="cofactor">
    <cofactor evidence="9">
        <name>Mg(2+)</name>
        <dbReference type="ChEBI" id="CHEBI:18420"/>
    </cofactor>
    <text evidence="9">Binds 1 Mg(2+) ion per subunit.</text>
</comment>
<evidence type="ECO:0000256" key="2">
    <source>
        <dbReference type="ARBA" id="ARBA00022679"/>
    </source>
</evidence>
<comment type="catalytic activity">
    <reaction evidence="8 9 10">
        <text>2-[(2R,5Z)-2-carboxy-4-methylthiazol-5(2H)-ylidene]ethyl phosphate + 4-amino-2-methyl-5-(diphosphooxymethyl)pyrimidine + 2 H(+) = thiamine phosphate + CO2 + diphosphate</text>
        <dbReference type="Rhea" id="RHEA:47844"/>
        <dbReference type="ChEBI" id="CHEBI:15378"/>
        <dbReference type="ChEBI" id="CHEBI:16526"/>
        <dbReference type="ChEBI" id="CHEBI:33019"/>
        <dbReference type="ChEBI" id="CHEBI:37575"/>
        <dbReference type="ChEBI" id="CHEBI:57841"/>
        <dbReference type="ChEBI" id="CHEBI:62899"/>
        <dbReference type="EC" id="2.5.1.3"/>
    </reaction>
</comment>
<dbReference type="Proteomes" id="UP001597205">
    <property type="component" value="Unassembled WGS sequence"/>
</dbReference>
<evidence type="ECO:0000256" key="11">
    <source>
        <dbReference type="RuleBase" id="RU004253"/>
    </source>
</evidence>
<dbReference type="InterPro" id="IPR036206">
    <property type="entry name" value="ThiamineP_synth_sf"/>
</dbReference>
<dbReference type="GO" id="GO:0004789">
    <property type="term" value="F:thiamine-phosphate diphosphorylase activity"/>
    <property type="evidence" value="ECO:0007669"/>
    <property type="project" value="UniProtKB-EC"/>
</dbReference>
<dbReference type="RefSeq" id="WP_380895375.1">
    <property type="nucleotide sequence ID" value="NZ_JBHTKY010000007.1"/>
</dbReference>
<accession>A0ABW3RJX0</accession>
<evidence type="ECO:0000259" key="12">
    <source>
        <dbReference type="Pfam" id="PF02581"/>
    </source>
</evidence>
<evidence type="ECO:0000256" key="1">
    <source>
        <dbReference type="ARBA" id="ARBA00005165"/>
    </source>
</evidence>
<evidence type="ECO:0000256" key="4">
    <source>
        <dbReference type="ARBA" id="ARBA00022842"/>
    </source>
</evidence>
<comment type="catalytic activity">
    <reaction evidence="6 9 10">
        <text>4-methyl-5-(2-phosphooxyethyl)-thiazole + 4-amino-2-methyl-5-(diphosphooxymethyl)pyrimidine + H(+) = thiamine phosphate + diphosphate</text>
        <dbReference type="Rhea" id="RHEA:22328"/>
        <dbReference type="ChEBI" id="CHEBI:15378"/>
        <dbReference type="ChEBI" id="CHEBI:33019"/>
        <dbReference type="ChEBI" id="CHEBI:37575"/>
        <dbReference type="ChEBI" id="CHEBI:57841"/>
        <dbReference type="ChEBI" id="CHEBI:58296"/>
        <dbReference type="EC" id="2.5.1.3"/>
    </reaction>
</comment>
<proteinExistence type="inferred from homology"/>
<feature type="binding site" evidence="9">
    <location>
        <begin position="138"/>
        <end position="140"/>
    </location>
    <ligand>
        <name>2-[(2R,5Z)-2-carboxy-4-methylthiazol-5(2H)-ylidene]ethyl phosphate</name>
        <dbReference type="ChEBI" id="CHEBI:62899"/>
    </ligand>
</feature>
<dbReference type="Gene3D" id="3.20.20.70">
    <property type="entry name" value="Aldolase class I"/>
    <property type="match status" value="1"/>
</dbReference>
<evidence type="ECO:0000313" key="13">
    <source>
        <dbReference type="EMBL" id="MFD1165394.1"/>
    </source>
</evidence>
<dbReference type="HAMAP" id="MF_00097">
    <property type="entry name" value="TMP_synthase"/>
    <property type="match status" value="1"/>
</dbReference>
<keyword evidence="14" id="KW-1185">Reference proteome</keyword>
<evidence type="ECO:0000313" key="14">
    <source>
        <dbReference type="Proteomes" id="UP001597205"/>
    </source>
</evidence>
<dbReference type="NCBIfam" id="TIGR00693">
    <property type="entry name" value="thiE"/>
    <property type="match status" value="1"/>
</dbReference>
<comment type="similarity">
    <text evidence="9 10">Belongs to the thiamine-phosphate synthase family.</text>
</comment>
<comment type="function">
    <text evidence="9">Condenses 4-methyl-5-(beta-hydroxyethyl)thiazole monophosphate (THZ-P) and 2-methyl-4-amino-5-hydroxymethyl pyrimidine pyrophosphate (HMP-PP) to form thiamine monophosphate (TMP).</text>
</comment>
<dbReference type="InterPro" id="IPR013785">
    <property type="entry name" value="Aldolase_TIM"/>
</dbReference>
<feature type="binding site" evidence="9">
    <location>
        <begin position="41"/>
        <end position="45"/>
    </location>
    <ligand>
        <name>4-amino-2-methyl-5-(diphosphooxymethyl)pyrimidine</name>
        <dbReference type="ChEBI" id="CHEBI:57841"/>
    </ligand>
</feature>
<evidence type="ECO:0000256" key="6">
    <source>
        <dbReference type="ARBA" id="ARBA00047334"/>
    </source>
</evidence>
<dbReference type="EMBL" id="JBHTKY010000007">
    <property type="protein sequence ID" value="MFD1165394.1"/>
    <property type="molecule type" value="Genomic_DNA"/>
</dbReference>
<dbReference type="InterPro" id="IPR034291">
    <property type="entry name" value="TMP_synthase"/>
</dbReference>
<evidence type="ECO:0000256" key="3">
    <source>
        <dbReference type="ARBA" id="ARBA00022723"/>
    </source>
</evidence>
<dbReference type="EC" id="2.5.1.3" evidence="9"/>
<keyword evidence="3 9" id="KW-0479">Metal-binding</keyword>
<keyword evidence="5 9" id="KW-0784">Thiamine biosynthesis</keyword>
<dbReference type="CDD" id="cd00564">
    <property type="entry name" value="TMP_TenI"/>
    <property type="match status" value="1"/>
</dbReference>
<dbReference type="Pfam" id="PF02581">
    <property type="entry name" value="TMP-TENI"/>
    <property type="match status" value="1"/>
</dbReference>
<feature type="binding site" evidence="9">
    <location>
        <position position="141"/>
    </location>
    <ligand>
        <name>4-amino-2-methyl-5-(diphosphooxymethyl)pyrimidine</name>
        <dbReference type="ChEBI" id="CHEBI:57841"/>
    </ligand>
</feature>
<feature type="domain" description="Thiamine phosphate synthase/TenI" evidence="12">
    <location>
        <begin position="11"/>
        <end position="192"/>
    </location>
</feature>
<reference evidence="14" key="1">
    <citation type="journal article" date="2019" name="Int. J. Syst. Evol. Microbiol.">
        <title>The Global Catalogue of Microorganisms (GCM) 10K type strain sequencing project: providing services to taxonomists for standard genome sequencing and annotation.</title>
        <authorList>
            <consortium name="The Broad Institute Genomics Platform"/>
            <consortium name="The Broad Institute Genome Sequencing Center for Infectious Disease"/>
            <person name="Wu L."/>
            <person name="Ma J."/>
        </authorList>
    </citation>
    <scope>NUCLEOTIDE SEQUENCE [LARGE SCALE GENOMIC DNA]</scope>
    <source>
        <strain evidence="14">CCUG 52468</strain>
    </source>
</reference>
<dbReference type="SUPFAM" id="SSF51391">
    <property type="entry name" value="Thiamin phosphate synthase"/>
    <property type="match status" value="1"/>
</dbReference>
<dbReference type="PANTHER" id="PTHR20857:SF23">
    <property type="entry name" value="THIAMINE BIOSYNTHETIC BIFUNCTIONAL ENZYME"/>
    <property type="match status" value="1"/>
</dbReference>
<evidence type="ECO:0000256" key="9">
    <source>
        <dbReference type="HAMAP-Rule" id="MF_00097"/>
    </source>
</evidence>
<feature type="binding site" evidence="9">
    <location>
        <position position="169"/>
    </location>
    <ligand>
        <name>2-[(2R,5Z)-2-carboxy-4-methylthiazol-5(2H)-ylidene]ethyl phosphate</name>
        <dbReference type="ChEBI" id="CHEBI:62899"/>
    </ligand>
</feature>
<feature type="binding site" evidence="9">
    <location>
        <position position="73"/>
    </location>
    <ligand>
        <name>4-amino-2-methyl-5-(diphosphooxymethyl)pyrimidine</name>
        <dbReference type="ChEBI" id="CHEBI:57841"/>
    </ligand>
</feature>
<keyword evidence="2 9" id="KW-0808">Transferase</keyword>
<feature type="binding site" evidence="9">
    <location>
        <position position="93"/>
    </location>
    <ligand>
        <name>Mg(2+)</name>
        <dbReference type="ChEBI" id="CHEBI:18420"/>
    </ligand>
</feature>
<protein>
    <recommendedName>
        <fullName evidence="9">Thiamine-phosphate synthase</fullName>
        <shortName evidence="9">TP synthase</shortName>
        <shortName evidence="9">TPS</shortName>
        <ecNumber evidence="9">2.5.1.3</ecNumber>
    </recommendedName>
    <alternativeName>
        <fullName evidence="9">Thiamine-phosphate pyrophosphorylase</fullName>
        <shortName evidence="9">TMP pyrophosphorylase</shortName>
        <shortName evidence="9">TMP-PPase</shortName>
    </alternativeName>
</protein>
<comment type="catalytic activity">
    <reaction evidence="7 9 10">
        <text>2-(2-carboxy-4-methylthiazol-5-yl)ethyl phosphate + 4-amino-2-methyl-5-(diphosphooxymethyl)pyrimidine + 2 H(+) = thiamine phosphate + CO2 + diphosphate</text>
        <dbReference type="Rhea" id="RHEA:47848"/>
        <dbReference type="ChEBI" id="CHEBI:15378"/>
        <dbReference type="ChEBI" id="CHEBI:16526"/>
        <dbReference type="ChEBI" id="CHEBI:33019"/>
        <dbReference type="ChEBI" id="CHEBI:37575"/>
        <dbReference type="ChEBI" id="CHEBI:57841"/>
        <dbReference type="ChEBI" id="CHEBI:62890"/>
        <dbReference type="EC" id="2.5.1.3"/>
    </reaction>
</comment>
<dbReference type="InterPro" id="IPR022998">
    <property type="entry name" value="ThiamineP_synth_TenI"/>
</dbReference>
<feature type="binding site" evidence="9">
    <location>
        <position position="74"/>
    </location>
    <ligand>
        <name>Mg(2+)</name>
        <dbReference type="ChEBI" id="CHEBI:18420"/>
    </ligand>
</feature>
<evidence type="ECO:0000256" key="10">
    <source>
        <dbReference type="RuleBase" id="RU003826"/>
    </source>
</evidence>